<organism evidence="3 4">
    <name type="scientific">Fusarium flagelliforme</name>
    <dbReference type="NCBI Taxonomy" id="2675880"/>
    <lineage>
        <taxon>Eukaryota</taxon>
        <taxon>Fungi</taxon>
        <taxon>Dikarya</taxon>
        <taxon>Ascomycota</taxon>
        <taxon>Pezizomycotina</taxon>
        <taxon>Sordariomycetes</taxon>
        <taxon>Hypocreomycetidae</taxon>
        <taxon>Hypocreales</taxon>
        <taxon>Nectriaceae</taxon>
        <taxon>Fusarium</taxon>
        <taxon>Fusarium incarnatum-equiseti species complex</taxon>
    </lineage>
</organism>
<proteinExistence type="predicted"/>
<dbReference type="PROSITE" id="PS51253">
    <property type="entry name" value="HTH_CENPB"/>
    <property type="match status" value="1"/>
</dbReference>
<protein>
    <recommendedName>
        <fullName evidence="2">HTH CENPB-type domain-containing protein</fullName>
    </recommendedName>
</protein>
<evidence type="ECO:0000313" key="4">
    <source>
        <dbReference type="Proteomes" id="UP000265631"/>
    </source>
</evidence>
<dbReference type="EMBL" id="PXXK01000369">
    <property type="protein sequence ID" value="RFN45154.1"/>
    <property type="molecule type" value="Genomic_DNA"/>
</dbReference>
<evidence type="ECO:0000313" key="3">
    <source>
        <dbReference type="EMBL" id="RFN45154.1"/>
    </source>
</evidence>
<accession>A0A395MB91</accession>
<comment type="caution">
    <text evidence="3">The sequence shown here is derived from an EMBL/GenBank/DDBJ whole genome shotgun (WGS) entry which is preliminary data.</text>
</comment>
<dbReference type="GO" id="GO:0003677">
    <property type="term" value="F:DNA binding"/>
    <property type="evidence" value="ECO:0007669"/>
    <property type="project" value="UniProtKB-KW"/>
</dbReference>
<keyword evidence="1" id="KW-0238">DNA-binding</keyword>
<evidence type="ECO:0000259" key="2">
    <source>
        <dbReference type="PROSITE" id="PS51253"/>
    </source>
</evidence>
<feature type="domain" description="HTH CENPB-type" evidence="2">
    <location>
        <begin position="1"/>
        <end position="67"/>
    </location>
</feature>
<name>A0A395MB91_9HYPO</name>
<reference evidence="3 4" key="1">
    <citation type="journal article" date="2018" name="PLoS Pathog.">
        <title>Evolution of structural diversity of trichothecenes, a family of toxins produced by plant pathogenic and entomopathogenic fungi.</title>
        <authorList>
            <person name="Proctor R.H."/>
            <person name="McCormick S.P."/>
            <person name="Kim H.S."/>
            <person name="Cardoza R.E."/>
            <person name="Stanley A.M."/>
            <person name="Lindo L."/>
            <person name="Kelly A."/>
            <person name="Brown D.W."/>
            <person name="Lee T."/>
            <person name="Vaughan M.M."/>
            <person name="Alexander N.J."/>
            <person name="Busman M."/>
            <person name="Gutierrez S."/>
        </authorList>
    </citation>
    <scope>NUCLEOTIDE SEQUENCE [LARGE SCALE GENOMIC DNA]</scope>
    <source>
        <strain evidence="3 4">NRRL 13405</strain>
    </source>
</reference>
<gene>
    <name evidence="3" type="ORF">FIE12Z_10606</name>
</gene>
<sequence length="302" mass="34518">MKTSFDEQQEKDLVNFLLPEEAAGRGLSQHKIRQVVTEIINPESDDITVGNNWALRFAKRHKELNSMYTTYIEATRSIYATPGTLRPFYGTLSQQMKELDVPPARLHNMDEHGMREGYTKSGKMIGTSLTHRALTSECDNRNWVSVLESISAIGRRTTPTVVFGGNSLQGQWFQEAFPDWKYDYSVSGWATGRNPEDWRILVLDGFYGHITPKFRFRAEFNRALDVGIFGPLKRYFAQGNKRFATFSVSSTASKRRFLESYKVASKKAMTERNIRHAFRGAGMFPVDVEKPLEKTVQNELPP</sequence>
<evidence type="ECO:0000256" key="1">
    <source>
        <dbReference type="ARBA" id="ARBA00023125"/>
    </source>
</evidence>
<dbReference type="STRING" id="2594813.A0A395MB91"/>
<dbReference type="Proteomes" id="UP000265631">
    <property type="component" value="Unassembled WGS sequence"/>
</dbReference>
<keyword evidence="4" id="KW-1185">Reference proteome</keyword>
<dbReference type="InterPro" id="IPR006600">
    <property type="entry name" value="HTH_CenpB_DNA-bd_dom"/>
</dbReference>
<dbReference type="AlphaFoldDB" id="A0A395MB91"/>